<feature type="transmembrane region" description="Helical" evidence="1">
    <location>
        <begin position="66"/>
        <end position="86"/>
    </location>
</feature>
<organism evidence="2 3">
    <name type="scientific">Pseudomonas saudiphocaensis</name>
    <dbReference type="NCBI Taxonomy" id="1499686"/>
    <lineage>
        <taxon>Bacteria</taxon>
        <taxon>Pseudomonadati</taxon>
        <taxon>Pseudomonadota</taxon>
        <taxon>Gammaproteobacteria</taxon>
        <taxon>Pseudomonadales</taxon>
        <taxon>Pseudomonadaceae</taxon>
        <taxon>Pseudomonas</taxon>
    </lineage>
</organism>
<feature type="transmembrane region" description="Helical" evidence="1">
    <location>
        <begin position="93"/>
        <end position="111"/>
    </location>
</feature>
<dbReference type="Proteomes" id="UP000053902">
    <property type="component" value="Unassembled WGS sequence"/>
</dbReference>
<feature type="transmembrane region" description="Helical" evidence="1">
    <location>
        <begin position="43"/>
        <end position="60"/>
    </location>
</feature>
<reference evidence="2 3" key="1">
    <citation type="submission" date="2014-07" db="EMBL/GenBank/DDBJ databases">
        <authorList>
            <person name="Urmite Genomes Urmite Genomes"/>
        </authorList>
    </citation>
    <scope>NUCLEOTIDE SEQUENCE [LARGE SCALE GENOMIC DNA]</scope>
    <source>
        <strain evidence="2 3">20_BN</strain>
    </source>
</reference>
<dbReference type="Pfam" id="PF11804">
    <property type="entry name" value="DUF3325"/>
    <property type="match status" value="1"/>
</dbReference>
<gene>
    <name evidence="2" type="ORF">BN1079_00214</name>
</gene>
<dbReference type="HOGENOM" id="CLU_144870_0_0_6"/>
<dbReference type="RefSeq" id="WP_052114396.1">
    <property type="nucleotide sequence ID" value="NZ_CCSF01000001.1"/>
</dbReference>
<proteinExistence type="predicted"/>
<name>A0A078LPF8_9PSED</name>
<keyword evidence="3" id="KW-1185">Reference proteome</keyword>
<accession>A0A078LPF8</accession>
<evidence type="ECO:0000313" key="2">
    <source>
        <dbReference type="EMBL" id="CDZ92939.1"/>
    </source>
</evidence>
<keyword evidence="1" id="KW-1133">Transmembrane helix</keyword>
<keyword evidence="1" id="KW-0812">Transmembrane</keyword>
<keyword evidence="1" id="KW-0472">Membrane</keyword>
<feature type="transmembrane region" description="Helical" evidence="1">
    <location>
        <begin position="6"/>
        <end position="23"/>
    </location>
</feature>
<dbReference type="InterPro" id="IPR021762">
    <property type="entry name" value="DUF3325"/>
</dbReference>
<evidence type="ECO:0000313" key="3">
    <source>
        <dbReference type="Proteomes" id="UP000053902"/>
    </source>
</evidence>
<dbReference type="AlphaFoldDB" id="A0A078LPF8"/>
<dbReference type="EMBL" id="CCSF01000001">
    <property type="protein sequence ID" value="CDZ92939.1"/>
    <property type="molecule type" value="Genomic_DNA"/>
</dbReference>
<protein>
    <submittedName>
        <fullName evidence="2">Putative iron uptake protein</fullName>
    </submittedName>
</protein>
<sequence>MSTTALLLSLTLAYAGMLSLCLGMQRHWKQLANPRLPAMLRRIYTPLGGALLGLSGWAATDIWSSAMAAVAWFGMISLTGLALVLLMPYRPRLVLSIPLFGTLLTVLATVFG</sequence>
<evidence type="ECO:0000256" key="1">
    <source>
        <dbReference type="SAM" id="Phobius"/>
    </source>
</evidence>
<dbReference type="OrthoDB" id="6026926at2"/>
<dbReference type="STRING" id="1499686.BN1079_00214"/>